<evidence type="ECO:0000256" key="2">
    <source>
        <dbReference type="ARBA" id="ARBA00022737"/>
    </source>
</evidence>
<organism evidence="7 8">
    <name type="scientific">Clavelina lepadiformis</name>
    <name type="common">Light-bulb sea squirt</name>
    <name type="synonym">Ascidia lepadiformis</name>
    <dbReference type="NCBI Taxonomy" id="159417"/>
    <lineage>
        <taxon>Eukaryota</taxon>
        <taxon>Metazoa</taxon>
        <taxon>Chordata</taxon>
        <taxon>Tunicata</taxon>
        <taxon>Ascidiacea</taxon>
        <taxon>Aplousobranchia</taxon>
        <taxon>Clavelinidae</taxon>
        <taxon>Clavelina</taxon>
    </lineage>
</organism>
<dbReference type="InterPro" id="IPR007110">
    <property type="entry name" value="Ig-like_dom"/>
</dbReference>
<feature type="transmembrane region" description="Helical" evidence="5">
    <location>
        <begin position="1410"/>
        <end position="1433"/>
    </location>
</feature>
<dbReference type="InterPro" id="IPR038081">
    <property type="entry name" value="CalX-like_sf"/>
</dbReference>
<keyword evidence="1" id="KW-0732">Signal</keyword>
<keyword evidence="2" id="KW-0677">Repeat</keyword>
<reference evidence="7 8" key="1">
    <citation type="submission" date="2024-02" db="EMBL/GenBank/DDBJ databases">
        <authorList>
            <person name="Daric V."/>
            <person name="Darras S."/>
        </authorList>
    </citation>
    <scope>NUCLEOTIDE SEQUENCE [LARGE SCALE GENOMIC DNA]</scope>
</reference>
<sequence length="1485" mass="165125">MCRVTNEEMAIAWYDFPAFLLSRCDPSNARDQDSNFDASYSVILHFHAPDETTLNLFYVSMRRQLRFGDNELAGQIFRLNWAFISFDSATYQITEEDKHIQVNLKRRGYLGETSFVTIGTRDGTAKSGEDFRGKSARQVQFNPGQTEATWKVKILQDAEYEESEQFFIDLSEPVMSILEEPRNTTVTITDQEDESTVFIPSSKYVVEEDTGELLIPIRRSGDLTNELMVICYTQPGKARGTTPSTVLSFSDYISRPEDHTSRITFGRDEAEKTCPVVIIDDSLYEPDENFNVTLTSPMGGRLGNFSTSEVVISADSDDEPLFYFDNDSYEVDESDDHVVVRVWRTGTDLTQTASVTVQSRKSEPESARANEDYVGISRTLEFAPGITMQDLNVVILDDLGNPVLEGLETFDLVLRMPIQAILGEPNKAQIVINDTVSDLPMMQFSEPTIEVNEANGTLSATIVRSGDLSQSSAVRCYTRQATAEVMMDYAERPNTDSSIVRFKPGQSEAQCVVEIEDDRLHEKPEEFRLVLGTPTSESAGKARLGNQDEILVTINDDADRPIIGFGKTAFDVTEPPTEDDVATVRIPVLRRGDLSQPSMVRVYTKDGNAESGKDYNPVSKELEFDEDVEEIIVEIEILFDEEKEIRESFTVWLEPDENMVAELGEKRAIIHINQQRILADVTFPSKPSIVSLLDYDDMAKAKDPSPGYPVICVSPCNPKHSSYEQVSSICDSEGLDDSATQFRWLVAAPSGSDGVTSPLREVAQRTFFTDTNKITLDSIYFKSGSRISCAARAVTQDGDVGLESLSEPVTVSEESDICPPRIAGSVGAEPFSAKIRYTGPADKAHPNLIRVSVSMPHIDGMLPVISTRQLSNFEITLSKDGTRVGNHRCSNIINFDEKSTQYGFLSEATRNPNVIGETYPYQYDPDIRGNNTLRFYRNLNLEACLWEFTTFFDMSELLSECGGNIGTDGQVLDAVQSYVSLSIPLYVSYIFHSPVGTGWQHFDQETQLRLTFVYDTAILWEQGIGTPPEAELQGNLYPTSMRIREDGRLVVNFRTEARFRGQFVAEHAGTDNVAMVMSSSHPELQMTLNLIRSEATFNNPEQKWSFVSDYAVRDYSGTYTIKLIPCTTPVGQAYDLPIVCNPREPISFDMDIRFQQVSDPVAAEFSLNTNFFLLSKKSLYLSDGSMGFGEDSDVAFAEGSEIFGRVLVDPVQNLGSSFDASIEKVFLCSGRDGYVPKYNPENNEYGCLADTPSLRQRFVVLDKEQPDTQDMAANNVPFNAKLAIDDLEALNIVRQPGTDGFRMESTPLFTVTVGREWYMHTVYTVKSTDQRKRRSAVYTRHSVVQSAEHRRSRRSAELASTIGKDFNRGTQMMHIKLNSQGVESDGSIVLGENRNVVPGVSVEGESEVPLMTIVIGLVAAIVVIVIIVAAVLLRRRRQNPPPADDKARYSGGKHIVVASKRGGGATSAVATRSSSGYSSSDASEV</sequence>
<dbReference type="Proteomes" id="UP001642483">
    <property type="component" value="Unassembled WGS sequence"/>
</dbReference>
<feature type="compositionally biased region" description="Low complexity" evidence="4">
    <location>
        <begin position="1467"/>
        <end position="1485"/>
    </location>
</feature>
<name>A0ABP0FZU2_CLALP</name>
<dbReference type="PROSITE" id="PS50835">
    <property type="entry name" value="IG_LIKE"/>
    <property type="match status" value="1"/>
</dbReference>
<dbReference type="EMBL" id="CAWYQH010000097">
    <property type="protein sequence ID" value="CAK8684297.1"/>
    <property type="molecule type" value="Genomic_DNA"/>
</dbReference>
<dbReference type="InterPro" id="IPR051561">
    <property type="entry name" value="FRAS1_ECM"/>
</dbReference>
<evidence type="ECO:0000256" key="3">
    <source>
        <dbReference type="ARBA" id="ARBA00022837"/>
    </source>
</evidence>
<evidence type="ECO:0000259" key="6">
    <source>
        <dbReference type="PROSITE" id="PS50835"/>
    </source>
</evidence>
<dbReference type="PANTHER" id="PTHR45739:SF8">
    <property type="entry name" value="FRAS1-RELATED EXTRACELLULAR MATRIX PROTEIN 1"/>
    <property type="match status" value="1"/>
</dbReference>
<evidence type="ECO:0000256" key="4">
    <source>
        <dbReference type="SAM" id="MobiDB-lite"/>
    </source>
</evidence>
<keyword evidence="5" id="KW-0812">Transmembrane</keyword>
<evidence type="ECO:0000313" key="8">
    <source>
        <dbReference type="Proteomes" id="UP001642483"/>
    </source>
</evidence>
<accession>A0ABP0FZU2</accession>
<dbReference type="Gene3D" id="2.60.40.2030">
    <property type="match status" value="5"/>
</dbReference>
<keyword evidence="3" id="KW-0106">Calcium</keyword>
<dbReference type="Pfam" id="PF03160">
    <property type="entry name" value="Calx-beta"/>
    <property type="match status" value="3"/>
</dbReference>
<dbReference type="PANTHER" id="PTHR45739">
    <property type="entry name" value="MATRIX PROTEIN, PUTATIVE-RELATED"/>
    <property type="match status" value="1"/>
</dbReference>
<keyword evidence="5" id="KW-1133">Transmembrane helix</keyword>
<dbReference type="InterPro" id="IPR003644">
    <property type="entry name" value="Calx_beta"/>
</dbReference>
<keyword evidence="8" id="KW-1185">Reference proteome</keyword>
<gene>
    <name evidence="7" type="ORF">CVLEPA_LOCUS15287</name>
</gene>
<dbReference type="SUPFAM" id="SSF141072">
    <property type="entry name" value="CalX-like"/>
    <property type="match status" value="5"/>
</dbReference>
<keyword evidence="5" id="KW-0472">Membrane</keyword>
<evidence type="ECO:0000256" key="5">
    <source>
        <dbReference type="SAM" id="Phobius"/>
    </source>
</evidence>
<feature type="domain" description="Ig-like" evidence="6">
    <location>
        <begin position="709"/>
        <end position="812"/>
    </location>
</feature>
<proteinExistence type="predicted"/>
<dbReference type="SMART" id="SM00237">
    <property type="entry name" value="Calx_beta"/>
    <property type="match status" value="5"/>
</dbReference>
<evidence type="ECO:0000313" key="7">
    <source>
        <dbReference type="EMBL" id="CAK8684297.1"/>
    </source>
</evidence>
<protein>
    <recommendedName>
        <fullName evidence="6">Ig-like domain-containing protein</fullName>
    </recommendedName>
</protein>
<comment type="caution">
    <text evidence="7">The sequence shown here is derived from an EMBL/GenBank/DDBJ whole genome shotgun (WGS) entry which is preliminary data.</text>
</comment>
<evidence type="ECO:0000256" key="1">
    <source>
        <dbReference type="ARBA" id="ARBA00022729"/>
    </source>
</evidence>
<feature type="region of interest" description="Disordered" evidence="4">
    <location>
        <begin position="1460"/>
        <end position="1485"/>
    </location>
</feature>